<dbReference type="Proteomes" id="UP000034832">
    <property type="component" value="Unassembled WGS sequence"/>
</dbReference>
<accession>A0A4U6BU18</accession>
<evidence type="ECO:0000256" key="1">
    <source>
        <dbReference type="SAM" id="MobiDB-lite"/>
    </source>
</evidence>
<dbReference type="Gene3D" id="2.70.70.10">
    <property type="entry name" value="Glucose Permease (Domain IIA)"/>
    <property type="match status" value="1"/>
</dbReference>
<evidence type="ECO:0000313" key="3">
    <source>
        <dbReference type="Proteomes" id="UP000034832"/>
    </source>
</evidence>
<dbReference type="InterPro" id="IPR011055">
    <property type="entry name" value="Dup_hybrid_motif"/>
</dbReference>
<gene>
    <name evidence="2" type="ORF">YH63_018055</name>
</gene>
<keyword evidence="3" id="KW-1185">Reference proteome</keyword>
<feature type="region of interest" description="Disordered" evidence="1">
    <location>
        <begin position="551"/>
        <end position="578"/>
    </location>
</feature>
<sequence length="578" mass="64231">MTTARAVNNRRTASGNFWCCFLYLASLSVTSLSFGLLAQPARAGEFRTPSISLVRPDWSAAVNQLKTEIDSQPLAVDNFSFTGGRRPSRQFSARRITAVSQINTVTSPIFSGIELSPVPVLLPFDGALYLADRRSGAVNLLIPRYQAGFRAASMFEAGPSGYDAVFLLDHGADGNMPSRVYSQPVEVQITASLLIYDIRDPLAGKGEPVKSLATQFPNLRRVIREGYVRYAFTRFGVPYVVSIQCLDSVARSKRLSCREASPVAERFIKALRIAGGTPRDPRYNIASYASERPIAYDADFTYRPPGEIIANSGYRGQGGHQDFTVYSQIRFPIEKAPAFANSQSFLNWGDCNLTGRVSFAPTKGDPYRCKRNDKQLVFDESAKENYSYPWQDNFCETRDFEVGQCANGMGHQGQDIRPSTCHLRNDGADRCIPDLFPVVAVREGVLIRSPKQQAAFLLVNTRNEHVRFRYMHMNPARLDADGVIYGRRVTEGERIGVVSNFQDRPGGTTNHLHFDVQVFTRDGWLWVNPYVTLISSYERLVGGRGREYIQPPPEAPAMAHAQPRADLPPNAVTEGGGR</sequence>
<protein>
    <submittedName>
        <fullName evidence="2">M23 family peptidase</fullName>
    </submittedName>
</protein>
<comment type="caution">
    <text evidence="2">The sequence shown here is derived from an EMBL/GenBank/DDBJ whole genome shotgun (WGS) entry which is preliminary data.</text>
</comment>
<dbReference type="EMBL" id="LBIA02000001">
    <property type="protein sequence ID" value="TKT73175.1"/>
    <property type="molecule type" value="Genomic_DNA"/>
</dbReference>
<dbReference type="OrthoDB" id="7172069at2"/>
<reference evidence="2" key="1">
    <citation type="submission" date="2019-04" db="EMBL/GenBank/DDBJ databases">
        <title>Whole genome sequencing of cave bacteria.</title>
        <authorList>
            <person name="Gan H.M."/>
            <person name="Barton H."/>
            <person name="Savka M.A."/>
        </authorList>
    </citation>
    <scope>NUCLEOTIDE SEQUENCE [LARGE SCALE GENOMIC DNA]</scope>
    <source>
        <strain evidence="2">LC387</strain>
    </source>
</reference>
<dbReference type="STRING" id="211460.YH63_01000"/>
<name>A0A4U6BU18_9BRAD</name>
<dbReference type="AlphaFoldDB" id="A0A4U6BU18"/>
<organism evidence="2 3">
    <name type="scientific">Afipia massiliensis</name>
    <dbReference type="NCBI Taxonomy" id="211460"/>
    <lineage>
        <taxon>Bacteria</taxon>
        <taxon>Pseudomonadati</taxon>
        <taxon>Pseudomonadota</taxon>
        <taxon>Alphaproteobacteria</taxon>
        <taxon>Hyphomicrobiales</taxon>
        <taxon>Nitrobacteraceae</taxon>
        <taxon>Afipia</taxon>
    </lineage>
</organism>
<dbReference type="SUPFAM" id="SSF51261">
    <property type="entry name" value="Duplicated hybrid motif"/>
    <property type="match status" value="1"/>
</dbReference>
<proteinExistence type="predicted"/>
<evidence type="ECO:0000313" key="2">
    <source>
        <dbReference type="EMBL" id="TKT73175.1"/>
    </source>
</evidence>